<proteinExistence type="predicted"/>
<dbReference type="AlphaFoldDB" id="J9FJR5"/>
<gene>
    <name evidence="1" type="ORF">EVA_22003</name>
</gene>
<dbReference type="SUPFAM" id="SSF48498">
    <property type="entry name" value="Tetracyclin repressor-like, C-terminal domain"/>
    <property type="match status" value="1"/>
</dbReference>
<dbReference type="Gene3D" id="1.10.357.10">
    <property type="entry name" value="Tetracycline Repressor, domain 2"/>
    <property type="match status" value="1"/>
</dbReference>
<evidence type="ECO:0000313" key="1">
    <source>
        <dbReference type="EMBL" id="EJW89892.1"/>
    </source>
</evidence>
<organism evidence="1">
    <name type="scientific">gut metagenome</name>
    <dbReference type="NCBI Taxonomy" id="749906"/>
    <lineage>
        <taxon>unclassified sequences</taxon>
        <taxon>metagenomes</taxon>
        <taxon>organismal metagenomes</taxon>
    </lineage>
</organism>
<dbReference type="EMBL" id="AMCI01009189">
    <property type="protein sequence ID" value="EJW89892.1"/>
    <property type="molecule type" value="Genomic_DNA"/>
</dbReference>
<name>J9FJR5_9ZZZZ</name>
<accession>J9FJR5</accession>
<comment type="caution">
    <text evidence="1">The sequence shown here is derived from an EMBL/GenBank/DDBJ whole genome shotgun (WGS) entry which is preliminary data.</text>
</comment>
<sequence length="138" mass="16288">MHAEMMEERMKQTDNVLELLLVDFSVRLKALKNVAPAFFVDVARFPKVKEKMKNDRLQHREKAVHFLQGGVNQGLFRADVNFDIIFDLFMNQLDNLSQDTQFERYEPIEIFKHCVFFYIRGCTTPKGMAMMDEFLAQM</sequence>
<protein>
    <submittedName>
        <fullName evidence="1">Transcriptional regulator, TetR</fullName>
    </submittedName>
</protein>
<dbReference type="InterPro" id="IPR036271">
    <property type="entry name" value="Tet_transcr_reg_TetR-rel_C_sf"/>
</dbReference>
<reference evidence="1" key="1">
    <citation type="journal article" date="2012" name="PLoS ONE">
        <title>Gene sets for utilization of primary and secondary nutrition supplies in the distal gut of endangered iberian lynx.</title>
        <authorList>
            <person name="Alcaide M."/>
            <person name="Messina E."/>
            <person name="Richter M."/>
            <person name="Bargiela R."/>
            <person name="Peplies J."/>
            <person name="Huws S.A."/>
            <person name="Newbold C.J."/>
            <person name="Golyshin P.N."/>
            <person name="Simon M.A."/>
            <person name="Lopez G."/>
            <person name="Yakimov M.M."/>
            <person name="Ferrer M."/>
        </authorList>
    </citation>
    <scope>NUCLEOTIDE SEQUENCE</scope>
</reference>